<keyword evidence="2" id="KW-1133">Transmembrane helix</keyword>
<feature type="transmembrane region" description="Helical" evidence="2">
    <location>
        <begin position="669"/>
        <end position="687"/>
    </location>
</feature>
<feature type="transmembrane region" description="Helical" evidence="2">
    <location>
        <begin position="396"/>
        <end position="415"/>
    </location>
</feature>
<feature type="transmembrane region" description="Helical" evidence="2">
    <location>
        <begin position="896"/>
        <end position="913"/>
    </location>
</feature>
<feature type="transmembrane region" description="Helical" evidence="2">
    <location>
        <begin position="580"/>
        <end position="600"/>
    </location>
</feature>
<keyword evidence="2" id="KW-0472">Membrane</keyword>
<gene>
    <name evidence="3" type="ORF">GCM10010994_20710</name>
</gene>
<feature type="transmembrane region" description="Helical" evidence="2">
    <location>
        <begin position="313"/>
        <end position="332"/>
    </location>
</feature>
<dbReference type="EMBL" id="BMGG01000003">
    <property type="protein sequence ID" value="GGC61943.1"/>
    <property type="molecule type" value="Genomic_DNA"/>
</dbReference>
<feature type="transmembrane region" description="Helical" evidence="2">
    <location>
        <begin position="370"/>
        <end position="390"/>
    </location>
</feature>
<feature type="transmembrane region" description="Helical" evidence="2">
    <location>
        <begin position="702"/>
        <end position="723"/>
    </location>
</feature>
<accession>A0A916U7F7</accession>
<dbReference type="RefSeq" id="WP_188609065.1">
    <property type="nucleotide sequence ID" value="NZ_BMGG01000003.1"/>
</dbReference>
<dbReference type="InterPro" id="IPR019286">
    <property type="entry name" value="DUF2339_TM"/>
</dbReference>
<evidence type="ECO:0000313" key="4">
    <source>
        <dbReference type="Proteomes" id="UP000637002"/>
    </source>
</evidence>
<feature type="transmembrane region" description="Helical" evidence="2">
    <location>
        <begin position="234"/>
        <end position="258"/>
    </location>
</feature>
<name>A0A916U7F7_9HYPH</name>
<evidence type="ECO:0000256" key="1">
    <source>
        <dbReference type="SAM" id="MobiDB-lite"/>
    </source>
</evidence>
<keyword evidence="2" id="KW-0812">Transmembrane</keyword>
<proteinExistence type="predicted"/>
<evidence type="ECO:0000256" key="2">
    <source>
        <dbReference type="SAM" id="Phobius"/>
    </source>
</evidence>
<feature type="transmembrane region" description="Helical" evidence="2">
    <location>
        <begin position="526"/>
        <end position="547"/>
    </location>
</feature>
<feature type="region of interest" description="Disordered" evidence="1">
    <location>
        <begin position="60"/>
        <end position="137"/>
    </location>
</feature>
<feature type="transmembrane region" description="Helical" evidence="2">
    <location>
        <begin position="6"/>
        <end position="27"/>
    </location>
</feature>
<feature type="transmembrane region" description="Helical" evidence="2">
    <location>
        <begin position="800"/>
        <end position="819"/>
    </location>
</feature>
<dbReference type="InterPro" id="IPR014600">
    <property type="entry name" value="UCP035905_mem"/>
</dbReference>
<organism evidence="3 4">
    <name type="scientific">Chelatococcus reniformis</name>
    <dbReference type="NCBI Taxonomy" id="1494448"/>
    <lineage>
        <taxon>Bacteria</taxon>
        <taxon>Pseudomonadati</taxon>
        <taxon>Pseudomonadota</taxon>
        <taxon>Alphaproteobacteria</taxon>
        <taxon>Hyphomicrobiales</taxon>
        <taxon>Chelatococcaceae</taxon>
        <taxon>Chelatococcus</taxon>
    </lineage>
</organism>
<feature type="transmembrane region" description="Helical" evidence="2">
    <location>
        <begin position="265"/>
        <end position="283"/>
    </location>
</feature>
<dbReference type="PANTHER" id="PTHR38434">
    <property type="entry name" value="BLL2549 PROTEIN"/>
    <property type="match status" value="1"/>
</dbReference>
<feature type="transmembrane region" description="Helical" evidence="2">
    <location>
        <begin position="866"/>
        <end position="884"/>
    </location>
</feature>
<evidence type="ECO:0000313" key="3">
    <source>
        <dbReference type="EMBL" id="GGC61943.1"/>
    </source>
</evidence>
<feature type="transmembrane region" description="Helical" evidence="2">
    <location>
        <begin position="422"/>
        <end position="441"/>
    </location>
</feature>
<feature type="compositionally biased region" description="Pro residues" evidence="1">
    <location>
        <begin position="66"/>
        <end position="76"/>
    </location>
</feature>
<feature type="transmembrane region" description="Helical" evidence="2">
    <location>
        <begin position="147"/>
        <end position="166"/>
    </location>
</feature>
<feature type="transmembrane region" description="Helical" evidence="2">
    <location>
        <begin position="461"/>
        <end position="485"/>
    </location>
</feature>
<reference evidence="3" key="2">
    <citation type="submission" date="2020-09" db="EMBL/GenBank/DDBJ databases">
        <authorList>
            <person name="Sun Q."/>
            <person name="Zhou Y."/>
        </authorList>
    </citation>
    <scope>NUCLEOTIDE SEQUENCE</scope>
    <source>
        <strain evidence="3">CGMCC 1.12919</strain>
    </source>
</reference>
<protein>
    <submittedName>
        <fullName evidence="3">Membrane protein</fullName>
    </submittedName>
</protein>
<feature type="transmembrane region" description="Helical" evidence="2">
    <location>
        <begin position="556"/>
        <end position="574"/>
    </location>
</feature>
<feature type="transmembrane region" description="Helical" evidence="2">
    <location>
        <begin position="735"/>
        <end position="754"/>
    </location>
</feature>
<feature type="transmembrane region" description="Helical" evidence="2">
    <location>
        <begin position="172"/>
        <end position="196"/>
    </location>
</feature>
<sequence length="935" mass="95959">MEYILLGLVILALPFAGLAAIIMVLNLRRHVRTLEQRLDLLERRATGPAPSARLAAAEPAAGLDTGPPPTAPPPQDARPSDALPAGDDLKAPEPPAPAGPPERESPKAAPHLPRMPGRAASPPPAPPLAGTASPTHGAFEDRLGGRWAVWVGGVALALGAVLMVRYSIEQGYFGPGARIVCAALFATALLAGGEWFRRREPRVSLPGLANAYVPGVLTAAGTVAAFATGYGAHALYGFIGPAAAFVLLGAIALATMFASALHGPALAALGLVGALATPLLVASDDPQPWPLVLYLAFLVAAAYALARVRLWRWLALAAAIGASLWGLLLVLISSSADLGAVVAFVVSQTALSGLFLVADPHRGIADADARLDRFALPVLAALAILGVLAAELSAGGGARAAVVGLLALMQLTLALRFSPVSPAALLAAGMGAATLALWPVAELAARVPSAVLPSAAAPTQLPAAIGLYLAFTVGLGLVLLAGPFWRLRRGRALTLPVAAPYVAAPLGGPMLLLVISYWRVTAFDTSVPFAAVAGVLALLLAFAAGVFKRETAGSPALALALGASAAGAVGALALGLTFMFAQGTLTVSFAVTALAAAWIARRSEIPALRYAVGALGALVLARLVWDPVLVGNRLGSTPIFNWLLWGYGVPALAFGLAARLLAERRRDLVVSLCEGLAILFSFGLMFFELRHAFQGGDPLARTWGLAEAGTVAAAALAFAAVLLRTDRVGSEPIRRYGALAAGLVALAIAVEQLLTTVNPLLGGATVAGGAIFNTLLPGYLLPALAAAALAFSLRTFQPSGWARAAACAALVLQFMYAIAEVRRLFQGPDISLARPTGSGELWAYSLVLLAIGVLALAVGLLRDIRFARLLSAVYVTAAVLKVFLLDLASLEGMLRALSFIGLGVVLVGIGLAYQKLLVRRPPPQADPPGDTPKLA</sequence>
<feature type="transmembrane region" description="Helical" evidence="2">
    <location>
        <begin position="289"/>
        <end position="306"/>
    </location>
</feature>
<comment type="caution">
    <text evidence="3">The sequence shown here is derived from an EMBL/GenBank/DDBJ whole genome shotgun (WGS) entry which is preliminary data.</text>
</comment>
<feature type="transmembrane region" description="Helical" evidence="2">
    <location>
        <begin position="774"/>
        <end position="793"/>
    </location>
</feature>
<feature type="transmembrane region" description="Helical" evidence="2">
    <location>
        <begin position="338"/>
        <end position="358"/>
    </location>
</feature>
<reference evidence="3" key="1">
    <citation type="journal article" date="2014" name="Int. J. Syst. Evol. Microbiol.">
        <title>Complete genome sequence of Corynebacterium casei LMG S-19264T (=DSM 44701T), isolated from a smear-ripened cheese.</title>
        <authorList>
            <consortium name="US DOE Joint Genome Institute (JGI-PGF)"/>
            <person name="Walter F."/>
            <person name="Albersmeier A."/>
            <person name="Kalinowski J."/>
            <person name="Ruckert C."/>
        </authorList>
    </citation>
    <scope>NUCLEOTIDE SEQUENCE</scope>
    <source>
        <strain evidence="3">CGMCC 1.12919</strain>
    </source>
</reference>
<dbReference type="Proteomes" id="UP000637002">
    <property type="component" value="Unassembled WGS sequence"/>
</dbReference>
<feature type="transmembrane region" description="Helical" evidence="2">
    <location>
        <begin position="607"/>
        <end position="625"/>
    </location>
</feature>
<keyword evidence="4" id="KW-1185">Reference proteome</keyword>
<dbReference type="AlphaFoldDB" id="A0A916U7F7"/>
<dbReference type="PIRSF" id="PIRSF035905">
    <property type="entry name" value="UCP035905_mp"/>
    <property type="match status" value="1"/>
</dbReference>
<feature type="transmembrane region" description="Helical" evidence="2">
    <location>
        <begin position="208"/>
        <end position="228"/>
    </location>
</feature>
<dbReference type="PANTHER" id="PTHR38434:SF1">
    <property type="entry name" value="BLL2549 PROTEIN"/>
    <property type="match status" value="1"/>
</dbReference>
<feature type="transmembrane region" description="Helical" evidence="2">
    <location>
        <begin position="497"/>
        <end position="520"/>
    </location>
</feature>
<feature type="transmembrane region" description="Helical" evidence="2">
    <location>
        <begin position="645"/>
        <end position="662"/>
    </location>
</feature>
<feature type="transmembrane region" description="Helical" evidence="2">
    <location>
        <begin position="841"/>
        <end position="861"/>
    </location>
</feature>
<dbReference type="Pfam" id="PF10101">
    <property type="entry name" value="DUF2339"/>
    <property type="match status" value="1"/>
</dbReference>